<sequence length="686" mass="76283">MTPVTIWQTFDSALSSLCEHLFPISFLTLTFLFLEKHYLYALGLVVPWCIYRWYKGSRRVTKKEDKYVYITGCDSGFGNLLARHLDKQGFNVIAACYTKEGEEELKKITSDRLATLHLDVADSNSVEKAAALIKTLVGPKGLWAVVNNAGIALPSGPTDWMTIYDYKKMLAVNLCGVIDVTLSVLPLIKKAKGRVVNVASVFGRVSAFGGPYCVSKFGVESFNDSLRLNMAPFGIKVACIEPGFFKTNVTDTVAMKNNLRQLWERLPQDVKEDYGPDYLQASIDMLEQRFNMLTDGNLMKVVYCMEHAISAVYPQTRYSAGWDAKFFWLPAAYLPTSIADRLFRGNAPPFKPKVLTDNLMTELVEVMLSHLALTCALLLASVAAIRRFIRESYRVGGFGQKHVFITGCDSGFGNLLARQLDGKGLHVLAACLSEEGAADLATATSSRLKTLLLDVTDSESIRRGVQFVSREVGERGLWGLVNNAGRSIPIGPTEWMKLEDFTKVLDVNLIGVIDVTLQFLPLLKKAQGRVVNVASVLGRLSLIGGGYCLSKWGVEAFSDSLRGMQQFGIKVSIIEPGFFKTAVTSVELIDTDLRRLWTRLPQEVKDSYGETYLEDYVKVQEFSMGILCSPDISKVTRCMEHALTAQFPRTRYSAGWDAKLFWIPLSYLPSFVSDFVVNMLLPSPKG</sequence>
<dbReference type="InterPro" id="IPR002347">
    <property type="entry name" value="SDR_fam"/>
</dbReference>
<dbReference type="PRINTS" id="PR00081">
    <property type="entry name" value="GDHRDH"/>
</dbReference>
<dbReference type="Pfam" id="PF00106">
    <property type="entry name" value="adh_short"/>
    <property type="match status" value="2"/>
</dbReference>
<organism evidence="3 4">
    <name type="scientific">Pogonophryne albipinna</name>
    <dbReference type="NCBI Taxonomy" id="1090488"/>
    <lineage>
        <taxon>Eukaryota</taxon>
        <taxon>Metazoa</taxon>
        <taxon>Chordata</taxon>
        <taxon>Craniata</taxon>
        <taxon>Vertebrata</taxon>
        <taxon>Euteleostomi</taxon>
        <taxon>Actinopterygii</taxon>
        <taxon>Neopterygii</taxon>
        <taxon>Teleostei</taxon>
        <taxon>Neoteleostei</taxon>
        <taxon>Acanthomorphata</taxon>
        <taxon>Eupercaria</taxon>
        <taxon>Perciformes</taxon>
        <taxon>Notothenioidei</taxon>
        <taxon>Pogonophryne</taxon>
    </lineage>
</organism>
<dbReference type="GO" id="GO:0008202">
    <property type="term" value="P:steroid metabolic process"/>
    <property type="evidence" value="ECO:0007669"/>
    <property type="project" value="TreeGrafter"/>
</dbReference>
<keyword evidence="2" id="KW-0560">Oxidoreductase</keyword>
<dbReference type="SUPFAM" id="SSF51735">
    <property type="entry name" value="NAD(P)-binding Rossmann-fold domains"/>
    <property type="match status" value="2"/>
</dbReference>
<name>A0AAD6AW30_9TELE</name>
<dbReference type="InterPro" id="IPR036291">
    <property type="entry name" value="NAD(P)-bd_dom_sf"/>
</dbReference>
<gene>
    <name evidence="3" type="ORF">JOQ06_029901</name>
</gene>
<dbReference type="EMBL" id="JAPTMU010000013">
    <property type="protein sequence ID" value="KAJ4933064.1"/>
    <property type="molecule type" value="Genomic_DNA"/>
</dbReference>
<dbReference type="InterPro" id="IPR020904">
    <property type="entry name" value="Sc_DH/Rdtase_CS"/>
</dbReference>
<dbReference type="GO" id="GO:0016491">
    <property type="term" value="F:oxidoreductase activity"/>
    <property type="evidence" value="ECO:0007669"/>
    <property type="project" value="UniProtKB-KW"/>
</dbReference>
<dbReference type="AlphaFoldDB" id="A0AAD6AW30"/>
<dbReference type="FunFam" id="3.40.50.720:FF:000074">
    <property type="entry name" value="Retinol dehydrogenase type 1"/>
    <property type="match status" value="2"/>
</dbReference>
<accession>A0AAD6AW30</accession>
<dbReference type="PROSITE" id="PS00061">
    <property type="entry name" value="ADH_SHORT"/>
    <property type="match status" value="1"/>
</dbReference>
<keyword evidence="4" id="KW-1185">Reference proteome</keyword>
<evidence type="ECO:0000313" key="3">
    <source>
        <dbReference type="EMBL" id="KAJ4933064.1"/>
    </source>
</evidence>
<dbReference type="Proteomes" id="UP001219934">
    <property type="component" value="Unassembled WGS sequence"/>
</dbReference>
<protein>
    <recommendedName>
        <fullName evidence="5">Retinol dehydrogenase 1</fullName>
    </recommendedName>
</protein>
<evidence type="ECO:0000256" key="2">
    <source>
        <dbReference type="ARBA" id="ARBA00023002"/>
    </source>
</evidence>
<dbReference type="PANTHER" id="PTHR43313:SF52">
    <property type="entry name" value="DEHYDROGENASE_REDUCTASE (SDR FAMILY) MEMBER 9"/>
    <property type="match status" value="1"/>
</dbReference>
<reference evidence="3" key="1">
    <citation type="submission" date="2022-11" db="EMBL/GenBank/DDBJ databases">
        <title>Chromosome-level genome of Pogonophryne albipinna.</title>
        <authorList>
            <person name="Jo E."/>
        </authorList>
    </citation>
    <scope>NUCLEOTIDE SEQUENCE</scope>
    <source>
        <strain evidence="3">SGF0006</strain>
        <tissue evidence="3">Muscle</tissue>
    </source>
</reference>
<evidence type="ECO:0008006" key="5">
    <source>
        <dbReference type="Google" id="ProtNLM"/>
    </source>
</evidence>
<comment type="caution">
    <text evidence="3">The sequence shown here is derived from an EMBL/GenBank/DDBJ whole genome shotgun (WGS) entry which is preliminary data.</text>
</comment>
<evidence type="ECO:0000256" key="1">
    <source>
        <dbReference type="ARBA" id="ARBA00006484"/>
    </source>
</evidence>
<dbReference type="PANTHER" id="PTHR43313">
    <property type="entry name" value="SHORT-CHAIN DEHYDROGENASE/REDUCTASE FAMILY 9C"/>
    <property type="match status" value="1"/>
</dbReference>
<dbReference type="PRINTS" id="PR00080">
    <property type="entry name" value="SDRFAMILY"/>
</dbReference>
<comment type="similarity">
    <text evidence="1">Belongs to the short-chain dehydrogenases/reductases (SDR) family.</text>
</comment>
<proteinExistence type="inferred from homology"/>
<dbReference type="Gene3D" id="3.40.50.720">
    <property type="entry name" value="NAD(P)-binding Rossmann-like Domain"/>
    <property type="match status" value="2"/>
</dbReference>
<evidence type="ECO:0000313" key="4">
    <source>
        <dbReference type="Proteomes" id="UP001219934"/>
    </source>
</evidence>